<keyword evidence="2" id="KW-1185">Reference proteome</keyword>
<dbReference type="RefSeq" id="WP_107350830.1">
    <property type="nucleotide sequence ID" value="NZ_PYMH01000013.1"/>
</dbReference>
<dbReference type="Proteomes" id="UP000241222">
    <property type="component" value="Unassembled WGS sequence"/>
</dbReference>
<dbReference type="EMBL" id="PYMH01000013">
    <property type="protein sequence ID" value="PSU31699.1"/>
    <property type="molecule type" value="Genomic_DNA"/>
</dbReference>
<protein>
    <submittedName>
        <fullName evidence="1">Uncharacterized protein</fullName>
    </submittedName>
</protein>
<gene>
    <name evidence="1" type="ORF">C9I99_21160</name>
</gene>
<reference evidence="1 2" key="1">
    <citation type="submission" date="2018-03" db="EMBL/GenBank/DDBJ databases">
        <title>Whole genome sequencing of Histamine producing bacteria.</title>
        <authorList>
            <person name="Butler K."/>
        </authorList>
    </citation>
    <scope>NUCLEOTIDE SEQUENCE [LARGE SCALE GENOMIC DNA]</scope>
    <source>
        <strain evidence="1 2">JCM 13586</strain>
    </source>
</reference>
<evidence type="ECO:0000313" key="1">
    <source>
        <dbReference type="EMBL" id="PSU31699.1"/>
    </source>
</evidence>
<comment type="caution">
    <text evidence="1">The sequence shown here is derived from an EMBL/GenBank/DDBJ whole genome shotgun (WGS) entry which is preliminary data.</text>
</comment>
<dbReference type="AlphaFoldDB" id="A0A2T3ITK7"/>
<name>A0A2T3ITK7_9GAMM</name>
<accession>A0A2T3ITK7</accession>
<organism evidence="1 2">
    <name type="scientific">Photobacterium lutimaris</name>
    <dbReference type="NCBI Taxonomy" id="388278"/>
    <lineage>
        <taxon>Bacteria</taxon>
        <taxon>Pseudomonadati</taxon>
        <taxon>Pseudomonadota</taxon>
        <taxon>Gammaproteobacteria</taxon>
        <taxon>Vibrionales</taxon>
        <taxon>Vibrionaceae</taxon>
        <taxon>Photobacterium</taxon>
    </lineage>
</organism>
<evidence type="ECO:0000313" key="2">
    <source>
        <dbReference type="Proteomes" id="UP000241222"/>
    </source>
</evidence>
<sequence length="63" mass="6993">MDKNEKWTVIEGSSPDGNQRILEVTTCSDGKAKLWVRPPNSENGYWIEVSAEELGEALKISNA</sequence>
<proteinExistence type="predicted"/>